<sequence>MPRLRQDLSIPGLLRTVRACFEALDDPRSRPNSTRYTLADALSSALAMFLLKYPSLLQFDDSARAADEVTRHNLGTLYGVEQVPCDTQMRAILDPLKPSTLRGAFRALHSAVLDEAFRHN</sequence>
<protein>
    <recommendedName>
        <fullName evidence="3">Transposase</fullName>
    </recommendedName>
</protein>
<dbReference type="OrthoDB" id="6192860at2"/>
<name>A4BVT6_9GAMM</name>
<organism evidence="1 2">
    <name type="scientific">Nitrococcus mobilis Nb-231</name>
    <dbReference type="NCBI Taxonomy" id="314278"/>
    <lineage>
        <taxon>Bacteria</taxon>
        <taxon>Pseudomonadati</taxon>
        <taxon>Pseudomonadota</taxon>
        <taxon>Gammaproteobacteria</taxon>
        <taxon>Chromatiales</taxon>
        <taxon>Ectothiorhodospiraceae</taxon>
        <taxon>Nitrococcus</taxon>
    </lineage>
</organism>
<dbReference type="Proteomes" id="UP000003374">
    <property type="component" value="Unassembled WGS sequence"/>
</dbReference>
<evidence type="ECO:0000313" key="1">
    <source>
        <dbReference type="EMBL" id="EAR20175.1"/>
    </source>
</evidence>
<dbReference type="HOGENOM" id="CLU_2047214_0_0_6"/>
<proteinExistence type="predicted"/>
<accession>A4BVT6</accession>
<dbReference type="RefSeq" id="WP_004999197.1">
    <property type="nucleotide sequence ID" value="NZ_CH672427.1"/>
</dbReference>
<keyword evidence="2" id="KW-1185">Reference proteome</keyword>
<evidence type="ECO:0008006" key="3">
    <source>
        <dbReference type="Google" id="ProtNLM"/>
    </source>
</evidence>
<dbReference type="EMBL" id="AAOF01000032">
    <property type="protein sequence ID" value="EAR20175.1"/>
    <property type="molecule type" value="Genomic_DNA"/>
</dbReference>
<evidence type="ECO:0000313" key="2">
    <source>
        <dbReference type="Proteomes" id="UP000003374"/>
    </source>
</evidence>
<gene>
    <name evidence="1" type="ORF">NB231_01584</name>
</gene>
<dbReference type="AlphaFoldDB" id="A4BVT6"/>
<reference evidence="1 2" key="1">
    <citation type="submission" date="2006-02" db="EMBL/GenBank/DDBJ databases">
        <authorList>
            <person name="Waterbury J."/>
            <person name="Ferriera S."/>
            <person name="Johnson J."/>
            <person name="Kravitz S."/>
            <person name="Halpern A."/>
            <person name="Remington K."/>
            <person name="Beeson K."/>
            <person name="Tran B."/>
            <person name="Rogers Y.-H."/>
            <person name="Friedman R."/>
            <person name="Venter J.C."/>
        </authorList>
    </citation>
    <scope>NUCLEOTIDE SEQUENCE [LARGE SCALE GENOMIC DNA]</scope>
    <source>
        <strain evidence="1 2">Nb-231</strain>
    </source>
</reference>
<comment type="caution">
    <text evidence="1">The sequence shown here is derived from an EMBL/GenBank/DDBJ whole genome shotgun (WGS) entry which is preliminary data.</text>
</comment>